<gene>
    <name evidence="1" type="primary">enpp6_0</name>
    <name evidence="1" type="ORF">Anas_09951</name>
</gene>
<dbReference type="InterPro" id="IPR002591">
    <property type="entry name" value="Phosphodiest/P_Trfase"/>
</dbReference>
<dbReference type="SUPFAM" id="SSF53649">
    <property type="entry name" value="Alkaline phosphatase-like"/>
    <property type="match status" value="1"/>
</dbReference>
<dbReference type="Gene3D" id="3.40.720.10">
    <property type="entry name" value="Alkaline Phosphatase, subunit A"/>
    <property type="match status" value="2"/>
</dbReference>
<keyword evidence="2" id="KW-1185">Reference proteome</keyword>
<proteinExistence type="predicted"/>
<dbReference type="AlphaFoldDB" id="A0A5N5TCE4"/>
<dbReference type="Pfam" id="PF01663">
    <property type="entry name" value="Phosphodiest"/>
    <property type="match status" value="1"/>
</dbReference>
<dbReference type="EMBL" id="SEYY01003510">
    <property type="protein sequence ID" value="KAB7504241.1"/>
    <property type="molecule type" value="Genomic_DNA"/>
</dbReference>
<dbReference type="OrthoDB" id="415411at2759"/>
<dbReference type="CDD" id="cd16018">
    <property type="entry name" value="Enpp"/>
    <property type="match status" value="1"/>
</dbReference>
<protein>
    <submittedName>
        <fullName evidence="1">Ectonucleotide pyrophosphatase/phosphodiesterase family member 6</fullName>
    </submittedName>
</protein>
<dbReference type="InterPro" id="IPR017850">
    <property type="entry name" value="Alkaline_phosphatase_core_sf"/>
</dbReference>
<evidence type="ECO:0000313" key="1">
    <source>
        <dbReference type="EMBL" id="KAB7504241.1"/>
    </source>
</evidence>
<dbReference type="PANTHER" id="PTHR10151:SF120">
    <property type="entry name" value="BIS(5'-ADENOSYL)-TRIPHOSPHATASE"/>
    <property type="match status" value="1"/>
</dbReference>
<dbReference type="Proteomes" id="UP000326759">
    <property type="component" value="Unassembled WGS sequence"/>
</dbReference>
<accession>A0A5N5TCE4</accession>
<dbReference type="PANTHER" id="PTHR10151">
    <property type="entry name" value="ECTONUCLEOTIDE PYROPHOSPHATASE/PHOSPHODIESTERASE"/>
    <property type="match status" value="1"/>
</dbReference>
<comment type="caution">
    <text evidence="1">The sequence shown here is derived from an EMBL/GenBank/DDBJ whole genome shotgun (WGS) entry which is preliminary data.</text>
</comment>
<reference evidence="1 2" key="1">
    <citation type="journal article" date="2019" name="PLoS Biol.">
        <title>Sex chromosomes control vertical transmission of feminizing Wolbachia symbionts in an isopod.</title>
        <authorList>
            <person name="Becking T."/>
            <person name="Chebbi M.A."/>
            <person name="Giraud I."/>
            <person name="Moumen B."/>
            <person name="Laverre T."/>
            <person name="Caubet Y."/>
            <person name="Peccoud J."/>
            <person name="Gilbert C."/>
            <person name="Cordaux R."/>
        </authorList>
    </citation>
    <scope>NUCLEOTIDE SEQUENCE [LARGE SCALE GENOMIC DNA]</scope>
    <source>
        <strain evidence="1">ANa2</strain>
        <tissue evidence="1">Whole body excluding digestive tract and cuticle</tissue>
    </source>
</reference>
<evidence type="ECO:0000313" key="2">
    <source>
        <dbReference type="Proteomes" id="UP000326759"/>
    </source>
</evidence>
<organism evidence="1 2">
    <name type="scientific">Armadillidium nasatum</name>
    <dbReference type="NCBI Taxonomy" id="96803"/>
    <lineage>
        <taxon>Eukaryota</taxon>
        <taxon>Metazoa</taxon>
        <taxon>Ecdysozoa</taxon>
        <taxon>Arthropoda</taxon>
        <taxon>Crustacea</taxon>
        <taxon>Multicrustacea</taxon>
        <taxon>Malacostraca</taxon>
        <taxon>Eumalacostraca</taxon>
        <taxon>Peracarida</taxon>
        <taxon>Isopoda</taxon>
        <taxon>Oniscidea</taxon>
        <taxon>Crinocheta</taxon>
        <taxon>Armadillidiidae</taxon>
        <taxon>Armadillidium</taxon>
    </lineage>
</organism>
<sequence>MSPIYPSISYPDWTSLVTGLYAESHGVVGNYFYDPSDKSNFSLFDANSTGQKKWWNAEPIWTTATKAGIRTANILWSRCDVPFDDITIDYCEPFVSIRGPEVFTNNVRKAISKLQEGYDFILLYNEHTDNVVNIIVVSDHGMTTTRIGSVSRVELDDYLLTEYVENIADAGAFSNIKVKEGYVDEADIETFILKSRSPAQLPERDDTYVYNGAHGFDPREEKMRAIFFARGPDFVEGSTISAIKNVDVYPLLAHLLQVQPLPNNGSISSVKMALKSSDDVSGGSIITKTFWPLIAIIVLKFLG</sequence>
<dbReference type="GO" id="GO:0016787">
    <property type="term" value="F:hydrolase activity"/>
    <property type="evidence" value="ECO:0007669"/>
    <property type="project" value="UniProtKB-ARBA"/>
</dbReference>
<name>A0A5N5TCE4_9CRUS</name>